<dbReference type="SUPFAM" id="SSF101386">
    <property type="entry name" value="all-alpha NTP pyrophosphatases"/>
    <property type="match status" value="1"/>
</dbReference>
<reference evidence="1 2" key="1">
    <citation type="journal article" date="2019" name="Emerg. Microbes Infect.">
        <title>Comprehensive subspecies identification of 175 nontuberculous mycobacteria species based on 7547 genomic profiles.</title>
        <authorList>
            <person name="Matsumoto Y."/>
            <person name="Kinjo T."/>
            <person name="Motooka D."/>
            <person name="Nabeya D."/>
            <person name="Jung N."/>
            <person name="Uechi K."/>
            <person name="Horii T."/>
            <person name="Iida T."/>
            <person name="Fujita J."/>
            <person name="Nakamura S."/>
        </authorList>
    </citation>
    <scope>NUCLEOTIDE SEQUENCE [LARGE SCALE GENOMIC DNA]</scope>
    <source>
        <strain evidence="1 2">JCM 30996</strain>
    </source>
</reference>
<dbReference type="CDD" id="cd11532">
    <property type="entry name" value="NTP-PPase_COG4997"/>
    <property type="match status" value="1"/>
</dbReference>
<name>A0A7I9ZPK7_9MYCO</name>
<dbReference type="InterPro" id="IPR038735">
    <property type="entry name" value="MSMEG_1276-like_NTP-PPase_dom"/>
</dbReference>
<dbReference type="RefSeq" id="WP_237166552.1">
    <property type="nucleotide sequence ID" value="NZ_BLLB01000002.1"/>
</dbReference>
<dbReference type="AlphaFoldDB" id="A0A7I9ZPK7"/>
<accession>A0A7I9ZPK7</accession>
<dbReference type="Pfam" id="PF21790">
    <property type="entry name" value="OGG"/>
    <property type="match status" value="1"/>
</dbReference>
<evidence type="ECO:0000313" key="1">
    <source>
        <dbReference type="EMBL" id="GFH02990.1"/>
    </source>
</evidence>
<sequence length="312" mass="34011">MTDGKLVRDRIPEIIRESGRHADVRYVSGNDRLAALAAKLREEAAEAAGAVADRNALVDELADVTEVISALMSLHDIAQQEVIDAAARKAASRGRFDTGAWLVSAIPAAIRRYSTADVDAQRVQWIPDRWTATFTGHEHAHADLRAHSEEAGGIARDFIHSHAGGDPVELFLMAMAWGYRPKDYGPARTQAVLRADGAEEKIAAIVQATRDDGAAAGWRALLVTHKITGFNMAFGTKLLYFAGYTTEHRPRPLVLDARVRAALQNLAPGTVPARGLVREADYIRYLNLAEEWASDPAWQQAPDVVEFGLFAG</sequence>
<organism evidence="1 2">
    <name type="scientific">Mycolicibacterium hippocampi</name>
    <dbReference type="NCBI Taxonomy" id="659824"/>
    <lineage>
        <taxon>Bacteria</taxon>
        <taxon>Bacillati</taxon>
        <taxon>Actinomycetota</taxon>
        <taxon>Actinomycetes</taxon>
        <taxon>Mycobacteriales</taxon>
        <taxon>Mycobacteriaceae</taxon>
        <taxon>Mycolicibacterium</taxon>
    </lineage>
</organism>
<comment type="caution">
    <text evidence="1">The sequence shown here is derived from an EMBL/GenBank/DDBJ whole genome shotgun (WGS) entry which is preliminary data.</text>
</comment>
<dbReference type="InterPro" id="IPR021130">
    <property type="entry name" value="PRib-ATP_PPHydrolase-like"/>
</dbReference>
<dbReference type="Pfam" id="PF01503">
    <property type="entry name" value="PRA-PH"/>
    <property type="match status" value="1"/>
</dbReference>
<dbReference type="InterPro" id="IPR048868">
    <property type="entry name" value="OGG-like_put"/>
</dbReference>
<proteinExistence type="predicted"/>
<keyword evidence="2" id="KW-1185">Reference proteome</keyword>
<dbReference type="Proteomes" id="UP000465304">
    <property type="component" value="Unassembled WGS sequence"/>
</dbReference>
<dbReference type="EMBL" id="BLLB01000002">
    <property type="protein sequence ID" value="GFH02990.1"/>
    <property type="molecule type" value="Genomic_DNA"/>
</dbReference>
<gene>
    <name evidence="1" type="ORF">MHIP_34730</name>
</gene>
<evidence type="ECO:0000313" key="2">
    <source>
        <dbReference type="Proteomes" id="UP000465304"/>
    </source>
</evidence>
<protein>
    <submittedName>
        <fullName evidence="1">Uncharacterized protein</fullName>
    </submittedName>
</protein>